<evidence type="ECO:0000313" key="2">
    <source>
        <dbReference type="EMBL" id="MBB6691331.1"/>
    </source>
</evidence>
<evidence type="ECO:0000256" key="1">
    <source>
        <dbReference type="SAM" id="MobiDB-lite"/>
    </source>
</evidence>
<dbReference type="Proteomes" id="UP000553776">
    <property type="component" value="Unassembled WGS sequence"/>
</dbReference>
<dbReference type="RefSeq" id="WP_185135329.1">
    <property type="nucleotide sequence ID" value="NZ_BORM01000009.1"/>
</dbReference>
<gene>
    <name evidence="2" type="ORF">H7B90_07985</name>
</gene>
<comment type="caution">
    <text evidence="2">The sequence shown here is derived from an EMBL/GenBank/DDBJ whole genome shotgun (WGS) entry which is preliminary data.</text>
</comment>
<feature type="compositionally biased region" description="Basic residues" evidence="1">
    <location>
        <begin position="49"/>
        <end position="58"/>
    </location>
</feature>
<organism evidence="2 3">
    <name type="scientific">Cohnella xylanilytica</name>
    <dbReference type="NCBI Taxonomy" id="557555"/>
    <lineage>
        <taxon>Bacteria</taxon>
        <taxon>Bacillati</taxon>
        <taxon>Bacillota</taxon>
        <taxon>Bacilli</taxon>
        <taxon>Bacillales</taxon>
        <taxon>Paenibacillaceae</taxon>
        <taxon>Cohnella</taxon>
    </lineage>
</organism>
<protein>
    <submittedName>
        <fullName evidence="2">Uncharacterized protein</fullName>
    </submittedName>
</protein>
<keyword evidence="3" id="KW-1185">Reference proteome</keyword>
<sequence>MRQSAKEAKVQRAMREGAPIERREALARQAGSEFADELGHEARAGGGYGRRHPPMTRG</sequence>
<feature type="region of interest" description="Disordered" evidence="1">
    <location>
        <begin position="1"/>
        <end position="58"/>
    </location>
</feature>
<feature type="compositionally biased region" description="Basic and acidic residues" evidence="1">
    <location>
        <begin position="1"/>
        <end position="26"/>
    </location>
</feature>
<dbReference type="AlphaFoldDB" id="A0A841TZJ9"/>
<accession>A0A841TZJ9</accession>
<name>A0A841TZJ9_9BACL</name>
<dbReference type="EMBL" id="JACJVR010000027">
    <property type="protein sequence ID" value="MBB6691331.1"/>
    <property type="molecule type" value="Genomic_DNA"/>
</dbReference>
<proteinExistence type="predicted"/>
<reference evidence="2 3" key="1">
    <citation type="submission" date="2020-08" db="EMBL/GenBank/DDBJ databases">
        <title>Cohnella phylogeny.</title>
        <authorList>
            <person name="Dunlap C."/>
        </authorList>
    </citation>
    <scope>NUCLEOTIDE SEQUENCE [LARGE SCALE GENOMIC DNA]</scope>
    <source>
        <strain evidence="2 3">DSM 25239</strain>
    </source>
</reference>
<evidence type="ECO:0000313" key="3">
    <source>
        <dbReference type="Proteomes" id="UP000553776"/>
    </source>
</evidence>